<gene>
    <name evidence="1" type="ORF">CSF007_5915</name>
</gene>
<dbReference type="AlphaFoldDB" id="A0A0A8VBJ9"/>
<sequence length="43" mass="4967">MYGKNGLLTDLSIKISNFVFYPKQNTQDMNKSRPNLLKSAKYV</sequence>
<dbReference type="EMBL" id="LN681231">
    <property type="protein sequence ID" value="CEK26940.1"/>
    <property type="molecule type" value="Genomic_DNA"/>
</dbReference>
<reference evidence="1" key="1">
    <citation type="journal article" date="2015" name="Genome Announc.">
        <title>Complete Genome Sequence of Yersinia ruckeri Strain CSF007-82, Etiologic Agent of Red Mouth Disease in Salmonid Fish.</title>
        <authorList>
            <person name="Nelson M.C."/>
            <person name="LaPatra S.E."/>
            <person name="Welch T.J."/>
            <person name="Graf J."/>
        </authorList>
    </citation>
    <scope>NUCLEOTIDE SEQUENCE</scope>
    <source>
        <strain evidence="1">CSF007-82</strain>
    </source>
</reference>
<accession>A0A0A8VBJ9</accession>
<evidence type="ECO:0000313" key="1">
    <source>
        <dbReference type="EMBL" id="CEK26940.1"/>
    </source>
</evidence>
<name>A0A0A8VBJ9_YERRU</name>
<organism evidence="1">
    <name type="scientific">Yersinia ruckeri</name>
    <dbReference type="NCBI Taxonomy" id="29486"/>
    <lineage>
        <taxon>Bacteria</taxon>
        <taxon>Pseudomonadati</taxon>
        <taxon>Pseudomonadota</taxon>
        <taxon>Gammaproteobacteria</taxon>
        <taxon>Enterobacterales</taxon>
        <taxon>Yersiniaceae</taxon>
        <taxon>Yersinia</taxon>
    </lineage>
</organism>
<proteinExistence type="predicted"/>
<protein>
    <submittedName>
        <fullName evidence="1">Uncharacterized protein</fullName>
    </submittedName>
</protein>